<evidence type="ECO:0000256" key="3">
    <source>
        <dbReference type="ARBA" id="ARBA00022692"/>
    </source>
</evidence>
<evidence type="ECO:0000256" key="2">
    <source>
        <dbReference type="ARBA" id="ARBA00022448"/>
    </source>
</evidence>
<keyword evidence="2" id="KW-0813">Transport</keyword>
<feature type="transmembrane region" description="Helical" evidence="8">
    <location>
        <begin position="73"/>
        <end position="92"/>
    </location>
</feature>
<keyword evidence="3 8" id="KW-0812">Transmembrane</keyword>
<comment type="caution">
    <text evidence="11">The sequence shown here is derived from an EMBL/GenBank/DDBJ whole genome shotgun (WGS) entry which is preliminary data.</text>
</comment>
<proteinExistence type="predicted"/>
<feature type="transmembrane region" description="Helical" evidence="8">
    <location>
        <begin position="250"/>
        <end position="275"/>
    </location>
</feature>
<accession>A0A2T0B4W3</accession>
<dbReference type="AlphaFoldDB" id="A0A2T0B4W3"/>
<keyword evidence="4" id="KW-0547">Nucleotide-binding</keyword>
<dbReference type="InterPro" id="IPR011527">
    <property type="entry name" value="ABC1_TM_dom"/>
</dbReference>
<dbReference type="InterPro" id="IPR039421">
    <property type="entry name" value="Type_1_exporter"/>
</dbReference>
<dbReference type="InterPro" id="IPR027417">
    <property type="entry name" value="P-loop_NTPase"/>
</dbReference>
<dbReference type="GO" id="GO:0016887">
    <property type="term" value="F:ATP hydrolysis activity"/>
    <property type="evidence" value="ECO:0007669"/>
    <property type="project" value="InterPro"/>
</dbReference>
<evidence type="ECO:0000313" key="12">
    <source>
        <dbReference type="Proteomes" id="UP000239706"/>
    </source>
</evidence>
<feature type="transmembrane region" description="Helical" evidence="8">
    <location>
        <begin position="173"/>
        <end position="191"/>
    </location>
</feature>
<gene>
    <name evidence="11" type="ORF">CLLI_12690</name>
</gene>
<dbReference type="Gene3D" id="3.40.50.300">
    <property type="entry name" value="P-loop containing nucleotide triphosphate hydrolases"/>
    <property type="match status" value="1"/>
</dbReference>
<name>A0A2T0B4W3_9CLOT</name>
<dbReference type="PANTHER" id="PTHR43394">
    <property type="entry name" value="ATP-DEPENDENT PERMEASE MDL1, MITOCHONDRIAL"/>
    <property type="match status" value="1"/>
</dbReference>
<keyword evidence="12" id="KW-1185">Reference proteome</keyword>
<dbReference type="RefSeq" id="WP_106063387.1">
    <property type="nucleotide sequence ID" value="NZ_PVXO01000034.1"/>
</dbReference>
<dbReference type="CDD" id="cd18540">
    <property type="entry name" value="ABC_6TM_exporter_like"/>
    <property type="match status" value="1"/>
</dbReference>
<dbReference type="GO" id="GO:0005524">
    <property type="term" value="F:ATP binding"/>
    <property type="evidence" value="ECO:0007669"/>
    <property type="project" value="UniProtKB-KW"/>
</dbReference>
<dbReference type="InterPro" id="IPR003593">
    <property type="entry name" value="AAA+_ATPase"/>
</dbReference>
<evidence type="ECO:0000256" key="7">
    <source>
        <dbReference type="ARBA" id="ARBA00023136"/>
    </source>
</evidence>
<evidence type="ECO:0000256" key="6">
    <source>
        <dbReference type="ARBA" id="ARBA00022989"/>
    </source>
</evidence>
<dbReference type="GO" id="GO:0015421">
    <property type="term" value="F:ABC-type oligopeptide transporter activity"/>
    <property type="evidence" value="ECO:0007669"/>
    <property type="project" value="TreeGrafter"/>
</dbReference>
<dbReference type="Proteomes" id="UP000239706">
    <property type="component" value="Unassembled WGS sequence"/>
</dbReference>
<dbReference type="Pfam" id="PF00664">
    <property type="entry name" value="ABC_membrane"/>
    <property type="match status" value="1"/>
</dbReference>
<evidence type="ECO:0000256" key="4">
    <source>
        <dbReference type="ARBA" id="ARBA00022741"/>
    </source>
</evidence>
<keyword evidence="5 11" id="KW-0067">ATP-binding</keyword>
<evidence type="ECO:0000256" key="1">
    <source>
        <dbReference type="ARBA" id="ARBA00004651"/>
    </source>
</evidence>
<keyword evidence="6 8" id="KW-1133">Transmembrane helix</keyword>
<dbReference type="Gene3D" id="1.20.1560.10">
    <property type="entry name" value="ABC transporter type 1, transmembrane domain"/>
    <property type="match status" value="1"/>
</dbReference>
<dbReference type="InterPro" id="IPR003439">
    <property type="entry name" value="ABC_transporter-like_ATP-bd"/>
</dbReference>
<keyword evidence="7 8" id="KW-0472">Membrane</keyword>
<feature type="domain" description="ABC transmembrane type-1" evidence="10">
    <location>
        <begin position="35"/>
        <end position="316"/>
    </location>
</feature>
<dbReference type="FunFam" id="3.40.50.300:FF:000287">
    <property type="entry name" value="Multidrug ABC transporter ATP-binding protein"/>
    <property type="match status" value="1"/>
</dbReference>
<organism evidence="11 12">
    <name type="scientific">Clostridium liquoris</name>
    <dbReference type="NCBI Taxonomy" id="1289519"/>
    <lineage>
        <taxon>Bacteria</taxon>
        <taxon>Bacillati</taxon>
        <taxon>Bacillota</taxon>
        <taxon>Clostridia</taxon>
        <taxon>Eubacteriales</taxon>
        <taxon>Clostridiaceae</taxon>
        <taxon>Clostridium</taxon>
    </lineage>
</organism>
<dbReference type="EMBL" id="PVXO01000034">
    <property type="protein sequence ID" value="PRR78930.1"/>
    <property type="molecule type" value="Genomic_DNA"/>
</dbReference>
<dbReference type="SUPFAM" id="SSF52540">
    <property type="entry name" value="P-loop containing nucleoside triphosphate hydrolases"/>
    <property type="match status" value="1"/>
</dbReference>
<evidence type="ECO:0000256" key="5">
    <source>
        <dbReference type="ARBA" id="ARBA00022840"/>
    </source>
</evidence>
<dbReference type="CDD" id="cd03254">
    <property type="entry name" value="ABCC_Glucan_exporter_like"/>
    <property type="match status" value="1"/>
</dbReference>
<feature type="domain" description="ABC transporter" evidence="9">
    <location>
        <begin position="362"/>
        <end position="596"/>
    </location>
</feature>
<feature type="transmembrane region" description="Helical" evidence="8">
    <location>
        <begin position="144"/>
        <end position="167"/>
    </location>
</feature>
<dbReference type="PROSITE" id="PS50893">
    <property type="entry name" value="ABC_TRANSPORTER_2"/>
    <property type="match status" value="1"/>
</dbReference>
<dbReference type="InterPro" id="IPR036640">
    <property type="entry name" value="ABC1_TM_sf"/>
</dbReference>
<dbReference type="PANTHER" id="PTHR43394:SF1">
    <property type="entry name" value="ATP-BINDING CASSETTE SUB-FAMILY B MEMBER 10, MITOCHONDRIAL"/>
    <property type="match status" value="1"/>
</dbReference>
<dbReference type="SMART" id="SM00382">
    <property type="entry name" value="AAA"/>
    <property type="match status" value="1"/>
</dbReference>
<dbReference type="SUPFAM" id="SSF90123">
    <property type="entry name" value="ABC transporter transmembrane region"/>
    <property type="match status" value="1"/>
</dbReference>
<sequence length="609" mass="68891">MNINRIKKEKNRKLDFNIWRKLFKYISIFKDKLKILSLLMFIVAGIDVVMPFLTKYAIDNFVVSGNINGIGKFAIGYLLIILTQVINIKYFILSAGEIETGLAKHVRKLGFEKLQKLSLSYYDSNSQGWITSRMTSDITRLSEIVSWGLIDLVWAVVMMIGFAIVMFIHNWRLTLITLAVVPPLFIIGIYFQKRILESYRNVRKINSKITGDFNEGISGAITTKTLVREEENLEEFKMHTGEMRYSSIRAAVFSSLFLPIVLTLGSIGTGLALWFGGNGVISNNISYGTLVMFITYSVEFFEPVSQLATTLAEMQHAQASAERVISLIEEKVDIWDREEVIEKYGDVVNGKMENWEKIEGNIIFQNVSFSYKNGEKVLENFNLEVKKGEQIALVGETGSGKSTIVNLLCRFYEPTKGKILIDGKDYKDRSLLWLQSNLGYVLQSPHLFSGSIIDNIRYGKLNASEEEVIAAAKLVNANEFITKLEKGYYTEVGEGGGKLSTGEKQLISFARAVIANPAIFILDEATSSIDTETEKVIQDAIHKVLRGRTSFIIAHRLSTIVSSDKILVIKKGKILEMGNHKELMKKKGYYYNLYTNQFIEEKEKELLNA</sequence>
<evidence type="ECO:0000313" key="11">
    <source>
        <dbReference type="EMBL" id="PRR78930.1"/>
    </source>
</evidence>
<dbReference type="OrthoDB" id="9762778at2"/>
<feature type="transmembrane region" description="Helical" evidence="8">
    <location>
        <begin position="33"/>
        <end position="53"/>
    </location>
</feature>
<evidence type="ECO:0000256" key="8">
    <source>
        <dbReference type="SAM" id="Phobius"/>
    </source>
</evidence>
<dbReference type="GO" id="GO:0005886">
    <property type="term" value="C:plasma membrane"/>
    <property type="evidence" value="ECO:0007669"/>
    <property type="project" value="UniProtKB-SubCell"/>
</dbReference>
<protein>
    <submittedName>
        <fullName evidence="11">Putative ABC transporter ATP-binding protein</fullName>
    </submittedName>
</protein>
<dbReference type="PROSITE" id="PS50929">
    <property type="entry name" value="ABC_TM1F"/>
    <property type="match status" value="1"/>
</dbReference>
<comment type="subcellular location">
    <subcellularLocation>
        <location evidence="1">Cell membrane</location>
        <topology evidence="1">Multi-pass membrane protein</topology>
    </subcellularLocation>
</comment>
<evidence type="ECO:0000259" key="9">
    <source>
        <dbReference type="PROSITE" id="PS50893"/>
    </source>
</evidence>
<reference evidence="11 12" key="1">
    <citation type="submission" date="2018-03" db="EMBL/GenBank/DDBJ databases">
        <title>Genome sequence of Clostridium liquoris DSM 100320.</title>
        <authorList>
            <person name="Poehlein A."/>
            <person name="Daniel R."/>
        </authorList>
    </citation>
    <scope>NUCLEOTIDE SEQUENCE [LARGE SCALE GENOMIC DNA]</scope>
    <source>
        <strain evidence="11 12">DSM 100320</strain>
    </source>
</reference>
<evidence type="ECO:0000259" key="10">
    <source>
        <dbReference type="PROSITE" id="PS50929"/>
    </source>
</evidence>
<dbReference type="Pfam" id="PF00005">
    <property type="entry name" value="ABC_tran"/>
    <property type="match status" value="1"/>
</dbReference>